<proteinExistence type="predicted"/>
<organism evidence="2 3">
    <name type="scientific">Penicillium olsonii</name>
    <dbReference type="NCBI Taxonomy" id="99116"/>
    <lineage>
        <taxon>Eukaryota</taxon>
        <taxon>Fungi</taxon>
        <taxon>Dikarya</taxon>
        <taxon>Ascomycota</taxon>
        <taxon>Pezizomycotina</taxon>
        <taxon>Eurotiomycetes</taxon>
        <taxon>Eurotiomycetidae</taxon>
        <taxon>Eurotiales</taxon>
        <taxon>Aspergillaceae</taxon>
        <taxon>Penicillium</taxon>
    </lineage>
</organism>
<dbReference type="OrthoDB" id="5144514at2759"/>
<dbReference type="Proteomes" id="UP001153618">
    <property type="component" value="Unassembled WGS sequence"/>
</dbReference>
<evidence type="ECO:0000313" key="3">
    <source>
        <dbReference type="Proteomes" id="UP001153618"/>
    </source>
</evidence>
<keyword evidence="3" id="KW-1185">Reference proteome</keyword>
<accession>A0A9W4HJ86</accession>
<dbReference type="InterPro" id="IPR006771">
    <property type="entry name" value="CetA-like"/>
</dbReference>
<dbReference type="PANTHER" id="PTHR36195:SF7">
    <property type="entry name" value="SECRETED THAUMATIN-LIKE PROTEIN CETA"/>
    <property type="match status" value="1"/>
</dbReference>
<dbReference type="EMBL" id="CAJVOS010000016">
    <property type="protein sequence ID" value="CAG8034268.1"/>
    <property type="molecule type" value="Genomic_DNA"/>
</dbReference>
<evidence type="ECO:0000313" key="2">
    <source>
        <dbReference type="EMBL" id="CAG8034268.1"/>
    </source>
</evidence>
<dbReference type="AlphaFoldDB" id="A0A9W4HJ86"/>
<comment type="caution">
    <text evidence="2">The sequence shown here is derived from an EMBL/GenBank/DDBJ whole genome shotgun (WGS) entry which is preliminary data.</text>
</comment>
<gene>
    <name evidence="2" type="ORF">POLS_LOCUS2795</name>
</gene>
<feature type="chain" id="PRO_5040795532" evidence="1">
    <location>
        <begin position="20"/>
        <end position="181"/>
    </location>
</feature>
<evidence type="ECO:0000256" key="1">
    <source>
        <dbReference type="SAM" id="SignalP"/>
    </source>
</evidence>
<dbReference type="Pfam" id="PF04681">
    <property type="entry name" value="Bys1"/>
    <property type="match status" value="1"/>
</dbReference>
<keyword evidence="1" id="KW-0732">Signal</keyword>
<reference evidence="2" key="1">
    <citation type="submission" date="2021-07" db="EMBL/GenBank/DDBJ databases">
        <authorList>
            <person name="Branca A.L. A."/>
        </authorList>
    </citation>
    <scope>NUCLEOTIDE SEQUENCE</scope>
</reference>
<protein>
    <submittedName>
        <fullName evidence="2">Uncharacterized protein</fullName>
    </submittedName>
</protein>
<feature type="signal peptide" evidence="1">
    <location>
        <begin position="1"/>
        <end position="19"/>
    </location>
</feature>
<name>A0A9W4HJ86_PENOL</name>
<dbReference type="PANTHER" id="PTHR36195">
    <property type="entry name" value="DOMAIN PROTEIN, PUTATIVE (AFU_ORTHOLOGUE AFUA_5G01990)-RELATED-RELATED"/>
    <property type="match status" value="1"/>
</dbReference>
<sequence>MMFTKTFGLAALFTSIASALPQDMMVRREGMVARDGGGGVKITNNLQQDVYAWSVAGDVGPMQTIKSGGGIYSEDWRTNPNGGGISIKLALDQEQHDVLQFEYTQSDDKIFWDLSCIDMESGNKFTDKGFSVQPSQEDSSCPKAICKAGDKACSAAYLQPTDDHATHGCPINTALDLAIGA</sequence>